<dbReference type="Pfam" id="PF00196">
    <property type="entry name" value="GerE"/>
    <property type="match status" value="1"/>
</dbReference>
<dbReference type="OrthoDB" id="9808843at2"/>
<dbReference type="InterPro" id="IPR000792">
    <property type="entry name" value="Tscrpt_reg_LuxR_C"/>
</dbReference>
<dbReference type="GO" id="GO:0006355">
    <property type="term" value="P:regulation of DNA-templated transcription"/>
    <property type="evidence" value="ECO:0007669"/>
    <property type="project" value="InterPro"/>
</dbReference>
<dbReference type="RefSeq" id="WP_089297113.1">
    <property type="nucleotide sequence ID" value="NZ_BOMU01000082.1"/>
</dbReference>
<dbReference type="CDD" id="cd06170">
    <property type="entry name" value="LuxR_C_like"/>
    <property type="match status" value="1"/>
</dbReference>
<dbReference type="PROSITE" id="PS50110">
    <property type="entry name" value="RESPONSE_REGULATORY"/>
    <property type="match status" value="1"/>
</dbReference>
<dbReference type="Proteomes" id="UP000198415">
    <property type="component" value="Unassembled WGS sequence"/>
</dbReference>
<organism evidence="8 9">
    <name type="scientific">Actinoplanes regularis</name>
    <dbReference type="NCBI Taxonomy" id="52697"/>
    <lineage>
        <taxon>Bacteria</taxon>
        <taxon>Bacillati</taxon>
        <taxon>Actinomycetota</taxon>
        <taxon>Actinomycetes</taxon>
        <taxon>Micromonosporales</taxon>
        <taxon>Micromonosporaceae</taxon>
        <taxon>Actinoplanes</taxon>
    </lineage>
</organism>
<feature type="modified residue" description="4-aspartylphosphate" evidence="5">
    <location>
        <position position="61"/>
    </location>
</feature>
<reference evidence="8 9" key="1">
    <citation type="submission" date="2017-06" db="EMBL/GenBank/DDBJ databases">
        <authorList>
            <person name="Kim H.J."/>
            <person name="Triplett B.A."/>
        </authorList>
    </citation>
    <scope>NUCLEOTIDE SEQUENCE [LARGE SCALE GENOMIC DNA]</scope>
    <source>
        <strain evidence="8 9">DSM 43151</strain>
    </source>
</reference>
<dbReference type="PROSITE" id="PS50043">
    <property type="entry name" value="HTH_LUXR_2"/>
    <property type="match status" value="1"/>
</dbReference>
<dbReference type="SMART" id="SM00448">
    <property type="entry name" value="REC"/>
    <property type="match status" value="1"/>
</dbReference>
<evidence type="ECO:0000259" key="7">
    <source>
        <dbReference type="PROSITE" id="PS50110"/>
    </source>
</evidence>
<dbReference type="PANTHER" id="PTHR43214:SF24">
    <property type="entry name" value="TRANSCRIPTIONAL REGULATORY PROTEIN NARL-RELATED"/>
    <property type="match status" value="1"/>
</dbReference>
<name>A0A239F061_9ACTN</name>
<accession>A0A239F061</accession>
<keyword evidence="3" id="KW-0238">DNA-binding</keyword>
<keyword evidence="4" id="KW-0804">Transcription</keyword>
<dbReference type="InterPro" id="IPR058245">
    <property type="entry name" value="NreC/VraR/RcsB-like_REC"/>
</dbReference>
<dbReference type="InterPro" id="IPR001789">
    <property type="entry name" value="Sig_transdc_resp-reg_receiver"/>
</dbReference>
<dbReference type="PRINTS" id="PR00038">
    <property type="entry name" value="HTHLUXR"/>
</dbReference>
<protein>
    <submittedName>
        <fullName evidence="8">Two component transcriptional regulator, LuxR family</fullName>
    </submittedName>
</protein>
<evidence type="ECO:0000256" key="4">
    <source>
        <dbReference type="ARBA" id="ARBA00023163"/>
    </source>
</evidence>
<proteinExistence type="predicted"/>
<dbReference type="InterPro" id="IPR011006">
    <property type="entry name" value="CheY-like_superfamily"/>
</dbReference>
<evidence type="ECO:0000256" key="3">
    <source>
        <dbReference type="ARBA" id="ARBA00023125"/>
    </source>
</evidence>
<evidence type="ECO:0000313" key="8">
    <source>
        <dbReference type="EMBL" id="SNS50091.1"/>
    </source>
</evidence>
<feature type="domain" description="HTH luxR-type" evidence="6">
    <location>
        <begin position="159"/>
        <end position="224"/>
    </location>
</feature>
<dbReference type="SUPFAM" id="SSF52172">
    <property type="entry name" value="CheY-like"/>
    <property type="match status" value="1"/>
</dbReference>
<dbReference type="SMART" id="SM00421">
    <property type="entry name" value="HTH_LUXR"/>
    <property type="match status" value="1"/>
</dbReference>
<gene>
    <name evidence="8" type="ORF">SAMN06264365_1176</name>
</gene>
<keyword evidence="9" id="KW-1185">Reference proteome</keyword>
<sequence>MQRSGAEPIRVLVVDDQQIVREGLVALVTLIDEVEVVGQAGDGAEAVRLARETSPHVVLMDLRMPVLDGAEATRQIVAADPETNVVVLSTYADNESIAAAMRAGARGYLTKDATRTQITTAIRSAAEGQSTFDPTVSRRLVAALSEPAAEPSAAAPARKPSLPDGLTAREAEVIELIARGLTNAEIAAELFIGETTVKTHINNAFLKIGAKNRVDAVRYAYQHGIGRP</sequence>
<evidence type="ECO:0000313" key="9">
    <source>
        <dbReference type="Proteomes" id="UP000198415"/>
    </source>
</evidence>
<dbReference type="Pfam" id="PF00072">
    <property type="entry name" value="Response_reg"/>
    <property type="match status" value="1"/>
</dbReference>
<dbReference type="PANTHER" id="PTHR43214">
    <property type="entry name" value="TWO-COMPONENT RESPONSE REGULATOR"/>
    <property type="match status" value="1"/>
</dbReference>
<dbReference type="GO" id="GO:0000160">
    <property type="term" value="P:phosphorelay signal transduction system"/>
    <property type="evidence" value="ECO:0007669"/>
    <property type="project" value="InterPro"/>
</dbReference>
<dbReference type="InterPro" id="IPR039420">
    <property type="entry name" value="WalR-like"/>
</dbReference>
<feature type="domain" description="Response regulatory" evidence="7">
    <location>
        <begin position="10"/>
        <end position="126"/>
    </location>
</feature>
<dbReference type="AlphaFoldDB" id="A0A239F061"/>
<dbReference type="EMBL" id="FZNR01000017">
    <property type="protein sequence ID" value="SNS50091.1"/>
    <property type="molecule type" value="Genomic_DNA"/>
</dbReference>
<evidence type="ECO:0000256" key="1">
    <source>
        <dbReference type="ARBA" id="ARBA00022553"/>
    </source>
</evidence>
<dbReference type="CDD" id="cd17535">
    <property type="entry name" value="REC_NarL-like"/>
    <property type="match status" value="1"/>
</dbReference>
<dbReference type="GO" id="GO:0003677">
    <property type="term" value="F:DNA binding"/>
    <property type="evidence" value="ECO:0007669"/>
    <property type="project" value="UniProtKB-KW"/>
</dbReference>
<dbReference type="PROSITE" id="PS00622">
    <property type="entry name" value="HTH_LUXR_1"/>
    <property type="match status" value="1"/>
</dbReference>
<dbReference type="Gene3D" id="3.40.50.2300">
    <property type="match status" value="1"/>
</dbReference>
<evidence type="ECO:0000256" key="5">
    <source>
        <dbReference type="PROSITE-ProRule" id="PRU00169"/>
    </source>
</evidence>
<evidence type="ECO:0000259" key="6">
    <source>
        <dbReference type="PROSITE" id="PS50043"/>
    </source>
</evidence>
<evidence type="ECO:0000256" key="2">
    <source>
        <dbReference type="ARBA" id="ARBA00023015"/>
    </source>
</evidence>
<keyword evidence="2" id="KW-0805">Transcription regulation</keyword>
<keyword evidence="1 5" id="KW-0597">Phosphoprotein</keyword>